<name>A0ABT6AQJ9_9BURK</name>
<evidence type="ECO:0000313" key="4">
    <source>
        <dbReference type="Proteomes" id="UP001216674"/>
    </source>
</evidence>
<dbReference type="PANTHER" id="PTHR43625:SF40">
    <property type="entry name" value="ALDO-KETO REDUCTASE YAKC [NADP(+)]"/>
    <property type="match status" value="1"/>
</dbReference>
<dbReference type="InterPro" id="IPR036812">
    <property type="entry name" value="NAD(P)_OxRdtase_dom_sf"/>
</dbReference>
<dbReference type="Proteomes" id="UP001216674">
    <property type="component" value="Unassembled WGS sequence"/>
</dbReference>
<feature type="domain" description="NADP-dependent oxidoreductase" evidence="2">
    <location>
        <begin position="16"/>
        <end position="313"/>
    </location>
</feature>
<dbReference type="PROSITE" id="PS51257">
    <property type="entry name" value="PROKAR_LIPOPROTEIN"/>
    <property type="match status" value="1"/>
</dbReference>
<keyword evidence="4" id="KW-1185">Reference proteome</keyword>
<evidence type="ECO:0000256" key="1">
    <source>
        <dbReference type="ARBA" id="ARBA00023002"/>
    </source>
</evidence>
<dbReference type="Gene3D" id="3.20.20.100">
    <property type="entry name" value="NADP-dependent oxidoreductase domain"/>
    <property type="match status" value="1"/>
</dbReference>
<dbReference type="CDD" id="cd19076">
    <property type="entry name" value="AKR_AKR13A_13D"/>
    <property type="match status" value="1"/>
</dbReference>
<comment type="caution">
    <text evidence="3">The sequence shown here is derived from an EMBL/GenBank/DDBJ whole genome shotgun (WGS) entry which is preliminary data.</text>
</comment>
<accession>A0ABT6AQJ9</accession>
<gene>
    <name evidence="3" type="ORF">P3W85_18255</name>
</gene>
<keyword evidence="1" id="KW-0560">Oxidoreductase</keyword>
<reference evidence="3 4" key="1">
    <citation type="submission" date="2023-03" db="EMBL/GenBank/DDBJ databases">
        <title>Draft assemblies of triclosan tolerant bacteria isolated from returned activated sludge.</title>
        <authorList>
            <person name="Van Hamelsveld S."/>
        </authorList>
    </citation>
    <scope>NUCLEOTIDE SEQUENCE [LARGE SCALE GENOMIC DNA]</scope>
    <source>
        <strain evidence="3 4">GW210010_S58</strain>
    </source>
</reference>
<dbReference type="InterPro" id="IPR050791">
    <property type="entry name" value="Aldo-Keto_reductase"/>
</dbReference>
<organism evidence="3 4">
    <name type="scientific">Cupriavidus basilensis</name>
    <dbReference type="NCBI Taxonomy" id="68895"/>
    <lineage>
        <taxon>Bacteria</taxon>
        <taxon>Pseudomonadati</taxon>
        <taxon>Pseudomonadota</taxon>
        <taxon>Betaproteobacteria</taxon>
        <taxon>Burkholderiales</taxon>
        <taxon>Burkholderiaceae</taxon>
        <taxon>Cupriavidus</taxon>
    </lineage>
</organism>
<dbReference type="InterPro" id="IPR023210">
    <property type="entry name" value="NADP_OxRdtase_dom"/>
</dbReference>
<protein>
    <submittedName>
        <fullName evidence="3">Aldo/keto reductase</fullName>
    </submittedName>
</protein>
<dbReference type="PANTHER" id="PTHR43625">
    <property type="entry name" value="AFLATOXIN B1 ALDEHYDE REDUCTASE"/>
    <property type="match status" value="1"/>
</dbReference>
<evidence type="ECO:0000313" key="3">
    <source>
        <dbReference type="EMBL" id="MDF3834886.1"/>
    </source>
</evidence>
<evidence type="ECO:0000259" key="2">
    <source>
        <dbReference type="Pfam" id="PF00248"/>
    </source>
</evidence>
<sequence>MTVLRKLGRHGPQVFPIGLGCMGMSEFYGAHDDAESIRTIHHALDRGINFIDTADIYGPHTNERLVGRAIADRRDGVVLATKFGIVRDAANPVARGVDGRPEYVRASCDASLQRLGVDHIDLYYQHRVDPQVPIEETVGAMAELVKAGKVRWLGLSEAGADTVERAHRVHPISALQSEYSLWTRDVDEGGGHSILATCRRLGIALVPYSPLGRGFLTGAIRSPADFAEDDYRRASPRFMGENFARNLALVDKVQALARDKGCSPAQLALAWVLARGEQVVPIPGTRQVRNLDDNLGALDVVLDAADMAAIDAVFPADAAAGTRYPEQMMGLLAR</sequence>
<dbReference type="RefSeq" id="WP_017226436.1">
    <property type="nucleotide sequence ID" value="NZ_JARJLM010000312.1"/>
</dbReference>
<dbReference type="EMBL" id="JARJLM010000312">
    <property type="protein sequence ID" value="MDF3834886.1"/>
    <property type="molecule type" value="Genomic_DNA"/>
</dbReference>
<dbReference type="Pfam" id="PF00248">
    <property type="entry name" value="Aldo_ket_red"/>
    <property type="match status" value="1"/>
</dbReference>
<dbReference type="SUPFAM" id="SSF51430">
    <property type="entry name" value="NAD(P)-linked oxidoreductase"/>
    <property type="match status" value="1"/>
</dbReference>
<proteinExistence type="predicted"/>